<gene>
    <name evidence="1" type="ORF">L6452_08996</name>
</gene>
<name>A0ACB9DJU3_ARCLA</name>
<organism evidence="1 2">
    <name type="scientific">Arctium lappa</name>
    <name type="common">Greater burdock</name>
    <name type="synonym">Lappa major</name>
    <dbReference type="NCBI Taxonomy" id="4217"/>
    <lineage>
        <taxon>Eukaryota</taxon>
        <taxon>Viridiplantae</taxon>
        <taxon>Streptophyta</taxon>
        <taxon>Embryophyta</taxon>
        <taxon>Tracheophyta</taxon>
        <taxon>Spermatophyta</taxon>
        <taxon>Magnoliopsida</taxon>
        <taxon>eudicotyledons</taxon>
        <taxon>Gunneridae</taxon>
        <taxon>Pentapetalae</taxon>
        <taxon>asterids</taxon>
        <taxon>campanulids</taxon>
        <taxon>Asterales</taxon>
        <taxon>Asteraceae</taxon>
        <taxon>Carduoideae</taxon>
        <taxon>Cardueae</taxon>
        <taxon>Arctiinae</taxon>
        <taxon>Arctium</taxon>
    </lineage>
</organism>
<evidence type="ECO:0000313" key="1">
    <source>
        <dbReference type="EMBL" id="KAI3746562.1"/>
    </source>
</evidence>
<proteinExistence type="predicted"/>
<comment type="caution">
    <text evidence="1">The sequence shown here is derived from an EMBL/GenBank/DDBJ whole genome shotgun (WGS) entry which is preliminary data.</text>
</comment>
<protein>
    <submittedName>
        <fullName evidence="1">Uncharacterized protein</fullName>
    </submittedName>
</protein>
<accession>A0ACB9DJU3</accession>
<keyword evidence="2" id="KW-1185">Reference proteome</keyword>
<sequence>MLDYGCFEIKDSVHIFKTFPTATLGDQSSKGPRCQETKGVEDASARQETSTKHSKDRPRVVNTPKGGEDRYTYDELMETIANINMDVISQRHKIEEMQQVITGQQEQIANLKKLVMKLVLKKKKTKFVLKKRSTDCDSFKKGVTKEDESQFEGEMGKQAEMGTKAAETVVAETEVATEIGLAAVTEASVETDKAAVETGLTVEEIKIAETLKRKEISDAEVKRKGKEKVVEPLKKTKKSVQVALDEEVAKQLQAEIEAEEESQTAKDRQIALDLSKKLNEEYQRSLRVAVEAKKVQAKASMPRQPAQTKKRQPSKTFVANQERRKMVEFLKGLLGVKEGKFIETTFTKEVEEEQKEETLAQTVKAVKRMKTIASKKQTKRPRIEEVQKEVEPVVATSEEKSSQQGAEQSEQSEVHVGLYMTVTDSEPVKADPISVQASEIIHWDILEDQRKKYFRIYSTWGKIIRSCSRSDLEEMFKVGMSFYEKNLTGAQMSLIRLAMEYLCMMFDPSKVQHVVRDLPLENKFQRIDNWMLFEKCGVYVITIDRSYHEYYLVDKIYDHSKAKLQGMLNAKLICSKDSEMAKIVVRRIINQSLGLDPNLGN</sequence>
<reference evidence="2" key="1">
    <citation type="journal article" date="2022" name="Mol. Ecol. Resour.">
        <title>The genomes of chicory, endive, great burdock and yacon provide insights into Asteraceae palaeo-polyploidization history and plant inulin production.</title>
        <authorList>
            <person name="Fan W."/>
            <person name="Wang S."/>
            <person name="Wang H."/>
            <person name="Wang A."/>
            <person name="Jiang F."/>
            <person name="Liu H."/>
            <person name="Zhao H."/>
            <person name="Xu D."/>
            <person name="Zhang Y."/>
        </authorList>
    </citation>
    <scope>NUCLEOTIDE SEQUENCE [LARGE SCALE GENOMIC DNA]</scope>
    <source>
        <strain evidence="2">cv. Niubang</strain>
    </source>
</reference>
<reference evidence="1 2" key="2">
    <citation type="journal article" date="2022" name="Mol. Ecol. Resour.">
        <title>The genomes of chicory, endive, great burdock and yacon provide insights into Asteraceae paleo-polyploidization history and plant inulin production.</title>
        <authorList>
            <person name="Fan W."/>
            <person name="Wang S."/>
            <person name="Wang H."/>
            <person name="Wang A."/>
            <person name="Jiang F."/>
            <person name="Liu H."/>
            <person name="Zhao H."/>
            <person name="Xu D."/>
            <person name="Zhang Y."/>
        </authorList>
    </citation>
    <scope>NUCLEOTIDE SEQUENCE [LARGE SCALE GENOMIC DNA]</scope>
    <source>
        <strain evidence="2">cv. Niubang</strain>
    </source>
</reference>
<dbReference type="Proteomes" id="UP001055879">
    <property type="component" value="Linkage Group LG03"/>
</dbReference>
<dbReference type="EMBL" id="CM042049">
    <property type="protein sequence ID" value="KAI3746562.1"/>
    <property type="molecule type" value="Genomic_DNA"/>
</dbReference>
<evidence type="ECO:0000313" key="2">
    <source>
        <dbReference type="Proteomes" id="UP001055879"/>
    </source>
</evidence>